<feature type="region of interest" description="Disordered" evidence="1">
    <location>
        <begin position="65"/>
        <end position="97"/>
    </location>
</feature>
<dbReference type="OrthoDB" id="5515951at2"/>
<name>A0A250IAX4_9BACT</name>
<dbReference type="Proteomes" id="UP000217289">
    <property type="component" value="Chromosome"/>
</dbReference>
<dbReference type="AlphaFoldDB" id="A0A250IAX4"/>
<dbReference type="EMBL" id="CP022163">
    <property type="protein sequence ID" value="ATB28358.1"/>
    <property type="molecule type" value="Genomic_DNA"/>
</dbReference>
<sequence length="187" mass="20680">MLSSLLLVLLTQAIACTPGETSLVCSCKAGMVSACVTLAADDTRKAAQVLDQVQEALEQASLMAGEGDENKTKQLQATAESLSQSLGSSEPPQCKGQEHHLISRPIARQLSKHPTLRGLYTPRDPRFVARARDEQAHCGYQQWHRDVDEEVIRWLNGNSKATPQGFMDKLRDIYSRPEMKARFPDGF</sequence>
<accession>A0A250IAX4</accession>
<proteinExistence type="predicted"/>
<protein>
    <submittedName>
        <fullName evidence="2">Wall-associated protein</fullName>
    </submittedName>
</protein>
<feature type="compositionally biased region" description="Polar residues" evidence="1">
    <location>
        <begin position="73"/>
        <end position="91"/>
    </location>
</feature>
<organism evidence="2 3">
    <name type="scientific">Melittangium boletus DSM 14713</name>
    <dbReference type="NCBI Taxonomy" id="1294270"/>
    <lineage>
        <taxon>Bacteria</taxon>
        <taxon>Pseudomonadati</taxon>
        <taxon>Myxococcota</taxon>
        <taxon>Myxococcia</taxon>
        <taxon>Myxococcales</taxon>
        <taxon>Cystobacterineae</taxon>
        <taxon>Archangiaceae</taxon>
        <taxon>Melittangium</taxon>
    </lineage>
</organism>
<dbReference type="KEGG" id="mbd:MEBOL_001804"/>
<evidence type="ECO:0000313" key="3">
    <source>
        <dbReference type="Proteomes" id="UP000217289"/>
    </source>
</evidence>
<evidence type="ECO:0000313" key="2">
    <source>
        <dbReference type="EMBL" id="ATB28358.1"/>
    </source>
</evidence>
<gene>
    <name evidence="2" type="ORF">MEBOL_001804</name>
</gene>
<evidence type="ECO:0000256" key="1">
    <source>
        <dbReference type="SAM" id="MobiDB-lite"/>
    </source>
</evidence>
<dbReference type="RefSeq" id="WP_095977049.1">
    <property type="nucleotide sequence ID" value="NZ_CP022163.1"/>
</dbReference>
<keyword evidence="3" id="KW-1185">Reference proteome</keyword>
<reference evidence="2 3" key="1">
    <citation type="submission" date="2017-06" db="EMBL/GenBank/DDBJ databases">
        <authorList>
            <person name="Kim H.J."/>
            <person name="Triplett B.A."/>
        </authorList>
    </citation>
    <scope>NUCLEOTIDE SEQUENCE [LARGE SCALE GENOMIC DNA]</scope>
    <source>
        <strain evidence="2 3">DSM 14713</strain>
    </source>
</reference>